<evidence type="ECO:0000256" key="6">
    <source>
        <dbReference type="ARBA" id="ARBA00023136"/>
    </source>
</evidence>
<gene>
    <name evidence="13" type="ORF">OFUS_LOCUS11023</name>
</gene>
<dbReference type="PRINTS" id="PR00242">
    <property type="entry name" value="DOPAMINER"/>
</dbReference>
<dbReference type="Pfam" id="PF00001">
    <property type="entry name" value="7tm_1"/>
    <property type="match status" value="1"/>
</dbReference>
<dbReference type="InterPro" id="IPR000929">
    <property type="entry name" value="Dopamine_rcpt"/>
</dbReference>
<feature type="domain" description="G-protein coupled receptors family 1 profile" evidence="12">
    <location>
        <begin position="45"/>
        <end position="310"/>
    </location>
</feature>
<evidence type="ECO:0000313" key="14">
    <source>
        <dbReference type="Proteomes" id="UP000749559"/>
    </source>
</evidence>
<feature type="transmembrane region" description="Helical" evidence="11">
    <location>
        <begin position="29"/>
        <end position="54"/>
    </location>
</feature>
<dbReference type="PROSITE" id="PS50262">
    <property type="entry name" value="G_PROTEIN_RECEP_F1_2"/>
    <property type="match status" value="1"/>
</dbReference>
<dbReference type="PANTHER" id="PTHR24248:SF187">
    <property type="entry name" value="OCTOPAMINE RECEPTOR BETA-2R"/>
    <property type="match status" value="1"/>
</dbReference>
<dbReference type="EMBL" id="CAIIXF020000005">
    <property type="protein sequence ID" value="CAH1784900.1"/>
    <property type="molecule type" value="Genomic_DNA"/>
</dbReference>
<keyword evidence="5 10" id="KW-0297">G-protein coupled receptor</keyword>
<name>A0A8S4NY27_OWEFU</name>
<evidence type="ECO:0000256" key="1">
    <source>
        <dbReference type="ARBA" id="ARBA00004651"/>
    </source>
</evidence>
<evidence type="ECO:0000256" key="8">
    <source>
        <dbReference type="ARBA" id="ARBA00023170"/>
    </source>
</evidence>
<feature type="transmembrane region" description="Helical" evidence="11">
    <location>
        <begin position="259"/>
        <end position="279"/>
    </location>
</feature>
<dbReference type="OrthoDB" id="5957871at2759"/>
<dbReference type="GO" id="GO:0043410">
    <property type="term" value="P:positive regulation of MAPK cascade"/>
    <property type="evidence" value="ECO:0007669"/>
    <property type="project" value="TreeGrafter"/>
</dbReference>
<comment type="subcellular location">
    <subcellularLocation>
        <location evidence="1">Cell membrane</location>
        <topology evidence="1">Multi-pass membrane protein</topology>
    </subcellularLocation>
</comment>
<evidence type="ECO:0000256" key="11">
    <source>
        <dbReference type="SAM" id="Phobius"/>
    </source>
</evidence>
<dbReference type="AlphaFoldDB" id="A0A8S4NY27"/>
<comment type="caution">
    <text evidence="13">The sequence shown here is derived from an EMBL/GenBank/DDBJ whole genome shotgun (WGS) entry which is preliminary data.</text>
</comment>
<evidence type="ECO:0000256" key="7">
    <source>
        <dbReference type="ARBA" id="ARBA00023157"/>
    </source>
</evidence>
<organism evidence="13 14">
    <name type="scientific">Owenia fusiformis</name>
    <name type="common">Polychaete worm</name>
    <dbReference type="NCBI Taxonomy" id="6347"/>
    <lineage>
        <taxon>Eukaryota</taxon>
        <taxon>Metazoa</taxon>
        <taxon>Spiralia</taxon>
        <taxon>Lophotrochozoa</taxon>
        <taxon>Annelida</taxon>
        <taxon>Polychaeta</taxon>
        <taxon>Sedentaria</taxon>
        <taxon>Canalipalpata</taxon>
        <taxon>Sabellida</taxon>
        <taxon>Oweniida</taxon>
        <taxon>Oweniidae</taxon>
        <taxon>Owenia</taxon>
    </lineage>
</organism>
<dbReference type="PROSITE" id="PS00237">
    <property type="entry name" value="G_PROTEIN_RECEP_F1_1"/>
    <property type="match status" value="1"/>
</dbReference>
<feature type="transmembrane region" description="Helical" evidence="11">
    <location>
        <begin position="103"/>
        <end position="124"/>
    </location>
</feature>
<dbReference type="Gene3D" id="1.20.1070.10">
    <property type="entry name" value="Rhodopsin 7-helix transmembrane proteins"/>
    <property type="match status" value="1"/>
</dbReference>
<keyword evidence="6 11" id="KW-0472">Membrane</keyword>
<dbReference type="GO" id="GO:0071880">
    <property type="term" value="P:adenylate cyclase-activating adrenergic receptor signaling pathway"/>
    <property type="evidence" value="ECO:0007669"/>
    <property type="project" value="TreeGrafter"/>
</dbReference>
<accession>A0A8S4NY27</accession>
<dbReference type="CDD" id="cd15065">
    <property type="entry name" value="7tmA_Ap5-HTB1-like"/>
    <property type="match status" value="1"/>
</dbReference>
<feature type="transmembrane region" description="Helical" evidence="11">
    <location>
        <begin position="66"/>
        <end position="87"/>
    </location>
</feature>
<evidence type="ECO:0000256" key="3">
    <source>
        <dbReference type="ARBA" id="ARBA00022692"/>
    </source>
</evidence>
<dbReference type="InterPro" id="IPR017452">
    <property type="entry name" value="GPCR_Rhodpsn_7TM"/>
</dbReference>
<evidence type="ECO:0000259" key="12">
    <source>
        <dbReference type="PROSITE" id="PS50262"/>
    </source>
</evidence>
<keyword evidence="9 10" id="KW-0807">Transducer</keyword>
<dbReference type="PANTHER" id="PTHR24248">
    <property type="entry name" value="ADRENERGIC RECEPTOR-RELATED G-PROTEIN COUPLED RECEPTOR"/>
    <property type="match status" value="1"/>
</dbReference>
<comment type="similarity">
    <text evidence="10">Belongs to the G-protein coupled receptor 1 family.</text>
</comment>
<dbReference type="GO" id="GO:0005886">
    <property type="term" value="C:plasma membrane"/>
    <property type="evidence" value="ECO:0007669"/>
    <property type="project" value="UniProtKB-SubCell"/>
</dbReference>
<sequence length="397" mass="45153">MSNSTNVSNLSFAQNASSFEQKYTPVETALIVTVLGTIIFMSIAGNTLVCIAIFTDRALRRTNNLFLVSLAVADMMVATLVMTFAVANDVMGYWWFNIEFCNVWISFDIICSTASILNLCAISLDRYIHIRNPLHYEMWMTKKKLAFMITSVWLCSALLGFVPINMGWHRIGMEDISTNHHDSQICQMELNPTYAVVSSFISFYLPCIVMVTIYIQLFRYAQKHVKSIRKMDRLNQVASNGTKTHTSYKVSDHKAARTLGIIMGVFLLCWVPFFTINIISSFCPTCIPVMLFNTFTWLGYSNSSLNPIIYSIFNQEFREAFRKILCLHRCPKISSQLNIRKGGSPYKDKDTAPYRDTDIVRFNDVSSDDIHLNNSFNCASSLRKGSRGPLMEKITTL</sequence>
<keyword evidence="14" id="KW-1185">Reference proteome</keyword>
<keyword evidence="2" id="KW-1003">Cell membrane</keyword>
<reference evidence="13" key="1">
    <citation type="submission" date="2022-03" db="EMBL/GenBank/DDBJ databases">
        <authorList>
            <person name="Martin C."/>
        </authorList>
    </citation>
    <scope>NUCLEOTIDE SEQUENCE</scope>
</reference>
<dbReference type="SUPFAM" id="SSF81321">
    <property type="entry name" value="Family A G protein-coupled receptor-like"/>
    <property type="match status" value="1"/>
</dbReference>
<proteinExistence type="inferred from homology"/>
<keyword evidence="4 11" id="KW-1133">Transmembrane helix</keyword>
<keyword evidence="8 10" id="KW-0675">Receptor</keyword>
<keyword evidence="7" id="KW-1015">Disulfide bond</keyword>
<evidence type="ECO:0000256" key="2">
    <source>
        <dbReference type="ARBA" id="ARBA00022475"/>
    </source>
</evidence>
<dbReference type="PRINTS" id="PR00237">
    <property type="entry name" value="GPCRRHODOPSN"/>
</dbReference>
<protein>
    <recommendedName>
        <fullName evidence="12">G-protein coupled receptors family 1 profile domain-containing protein</fullName>
    </recommendedName>
</protein>
<evidence type="ECO:0000256" key="4">
    <source>
        <dbReference type="ARBA" id="ARBA00022989"/>
    </source>
</evidence>
<dbReference type="SMART" id="SM01381">
    <property type="entry name" value="7TM_GPCR_Srsx"/>
    <property type="match status" value="1"/>
</dbReference>
<evidence type="ECO:0000313" key="13">
    <source>
        <dbReference type="EMBL" id="CAH1784900.1"/>
    </source>
</evidence>
<feature type="transmembrane region" description="Helical" evidence="11">
    <location>
        <begin position="201"/>
        <end position="221"/>
    </location>
</feature>
<dbReference type="GO" id="GO:0004989">
    <property type="term" value="F:octopamine receptor activity"/>
    <property type="evidence" value="ECO:0007669"/>
    <property type="project" value="TreeGrafter"/>
</dbReference>
<dbReference type="FunFam" id="1.20.1070.10:FF:000260">
    <property type="entry name" value="Dopamine receptor 1"/>
    <property type="match status" value="1"/>
</dbReference>
<keyword evidence="3 10" id="KW-0812">Transmembrane</keyword>
<dbReference type="InterPro" id="IPR000276">
    <property type="entry name" value="GPCR_Rhodpsn"/>
</dbReference>
<dbReference type="Proteomes" id="UP000749559">
    <property type="component" value="Unassembled WGS sequence"/>
</dbReference>
<evidence type="ECO:0000256" key="9">
    <source>
        <dbReference type="ARBA" id="ARBA00023224"/>
    </source>
</evidence>
<evidence type="ECO:0000256" key="10">
    <source>
        <dbReference type="RuleBase" id="RU000688"/>
    </source>
</evidence>
<feature type="transmembrane region" description="Helical" evidence="11">
    <location>
        <begin position="145"/>
        <end position="164"/>
    </location>
</feature>
<evidence type="ECO:0000256" key="5">
    <source>
        <dbReference type="ARBA" id="ARBA00023040"/>
    </source>
</evidence>